<dbReference type="SUPFAM" id="SSF55073">
    <property type="entry name" value="Nucleotide cyclase"/>
    <property type="match status" value="1"/>
</dbReference>
<dbReference type="Pfam" id="PF00990">
    <property type="entry name" value="GGDEF"/>
    <property type="match status" value="1"/>
</dbReference>
<keyword evidence="3" id="KW-0175">Coiled coil</keyword>
<dbReference type="SMART" id="SM00267">
    <property type="entry name" value="GGDEF"/>
    <property type="match status" value="1"/>
</dbReference>
<accession>A0A918P5N2</accession>
<dbReference type="GO" id="GO:0052621">
    <property type="term" value="F:diguanylate cyclase activity"/>
    <property type="evidence" value="ECO:0007669"/>
    <property type="project" value="UniProtKB-EC"/>
</dbReference>
<dbReference type="PANTHER" id="PTHR45138">
    <property type="entry name" value="REGULATORY COMPONENTS OF SENSORY TRANSDUCTION SYSTEM"/>
    <property type="match status" value="1"/>
</dbReference>
<evidence type="ECO:0000256" key="3">
    <source>
        <dbReference type="SAM" id="Coils"/>
    </source>
</evidence>
<dbReference type="CDD" id="cd01949">
    <property type="entry name" value="GGDEF"/>
    <property type="match status" value="1"/>
</dbReference>
<sequence>MTTSNPIEVARETLKQLSVRKLLPTPENFERVYHELTGTPVERENKLATQLYRAIESLQAQSVAARVTLSRLKQVIEESRWEQVPQLVIDYVQDAARDMALAQSWGALIQNLLRAWDLRNPEVPQHFKQSTLDRVLINYGNSPEELNQKLVGLIQNWTSGQGDAPGVQTNADAESAGEASLVELGEISDGASWNTWQRALAFALKHGLEPRLVSFPELVDMLETLIRDLDTVSDATTLESFMARLRSFMIRLELQAQQEGRLVTSLTQLIRLMLENIAQLNRDDSYLVGQVSSLQEVLAHEPLSMQQVYLLETNLKEVIRKQGTLKTSLDEATNSLKALLDSFIARLGSMTDSTSEFYSRISAHNVRLQETQDVEHLTRIVGELLDDTANMQTGLRESHDELVSARNQVEAAEERIRELESALEAASAKVKEDQLTGAYNRHGLAEFFEREISRTERSGTPLSVALIDVDNFKQLNDRYGHLAGDDALKYLVDVIRHNLRPADIVARFGGEEFVLLMPDTAPAEAMQTIQRLQRELTRTFFLANDDRLVITFSAGVAQWHRGETDMEVIERADRAMYQAKLAGKNRVFSAEDDAQEP</sequence>
<dbReference type="RefSeq" id="WP_189535210.1">
    <property type="nucleotide sequence ID" value="NZ_BMYX01000016.1"/>
</dbReference>
<dbReference type="InterPro" id="IPR000160">
    <property type="entry name" value="GGDEF_dom"/>
</dbReference>
<dbReference type="InterPro" id="IPR050469">
    <property type="entry name" value="Diguanylate_Cyclase"/>
</dbReference>
<name>A0A918P5N2_9NEIS</name>
<dbReference type="InterPro" id="IPR029787">
    <property type="entry name" value="Nucleotide_cyclase"/>
</dbReference>
<evidence type="ECO:0000256" key="2">
    <source>
        <dbReference type="ARBA" id="ARBA00034247"/>
    </source>
</evidence>
<feature type="domain" description="GGDEF" evidence="4">
    <location>
        <begin position="460"/>
        <end position="592"/>
    </location>
</feature>
<dbReference type="PROSITE" id="PS50887">
    <property type="entry name" value="GGDEF"/>
    <property type="match status" value="1"/>
</dbReference>
<dbReference type="AlphaFoldDB" id="A0A918P5N2"/>
<evidence type="ECO:0000256" key="1">
    <source>
        <dbReference type="ARBA" id="ARBA00012528"/>
    </source>
</evidence>
<keyword evidence="6" id="KW-1185">Reference proteome</keyword>
<comment type="caution">
    <text evidence="5">The sequence shown here is derived from an EMBL/GenBank/DDBJ whole genome shotgun (WGS) entry which is preliminary data.</text>
</comment>
<dbReference type="InterPro" id="IPR043128">
    <property type="entry name" value="Rev_trsase/Diguanyl_cyclase"/>
</dbReference>
<gene>
    <name evidence="5" type="ORF">GCM10011289_27080</name>
</gene>
<dbReference type="PANTHER" id="PTHR45138:SF9">
    <property type="entry name" value="DIGUANYLATE CYCLASE DGCM-RELATED"/>
    <property type="match status" value="1"/>
</dbReference>
<protein>
    <recommendedName>
        <fullName evidence="1">diguanylate cyclase</fullName>
        <ecNumber evidence="1">2.7.7.65</ecNumber>
    </recommendedName>
</protein>
<evidence type="ECO:0000313" key="6">
    <source>
        <dbReference type="Proteomes" id="UP000645257"/>
    </source>
</evidence>
<reference evidence="5" key="1">
    <citation type="journal article" date="2014" name="Int. J. Syst. Evol. Microbiol.">
        <title>Complete genome sequence of Corynebacterium casei LMG S-19264T (=DSM 44701T), isolated from a smear-ripened cheese.</title>
        <authorList>
            <consortium name="US DOE Joint Genome Institute (JGI-PGF)"/>
            <person name="Walter F."/>
            <person name="Albersmeier A."/>
            <person name="Kalinowski J."/>
            <person name="Ruckert C."/>
        </authorList>
    </citation>
    <scope>NUCLEOTIDE SEQUENCE</scope>
    <source>
        <strain evidence="5">KCTC 32182</strain>
    </source>
</reference>
<dbReference type="EC" id="2.7.7.65" evidence="1"/>
<dbReference type="FunFam" id="3.30.70.270:FF:000001">
    <property type="entry name" value="Diguanylate cyclase domain protein"/>
    <property type="match status" value="1"/>
</dbReference>
<feature type="coiled-coil region" evidence="3">
    <location>
        <begin position="395"/>
        <end position="436"/>
    </location>
</feature>
<evidence type="ECO:0000259" key="4">
    <source>
        <dbReference type="PROSITE" id="PS50887"/>
    </source>
</evidence>
<proteinExistence type="predicted"/>
<evidence type="ECO:0000313" key="5">
    <source>
        <dbReference type="EMBL" id="GGY21909.1"/>
    </source>
</evidence>
<reference evidence="5" key="2">
    <citation type="submission" date="2020-09" db="EMBL/GenBank/DDBJ databases">
        <authorList>
            <person name="Sun Q."/>
            <person name="Kim S."/>
        </authorList>
    </citation>
    <scope>NUCLEOTIDE SEQUENCE</scope>
    <source>
        <strain evidence="5">KCTC 32182</strain>
    </source>
</reference>
<comment type="catalytic activity">
    <reaction evidence="2">
        <text>2 GTP = 3',3'-c-di-GMP + 2 diphosphate</text>
        <dbReference type="Rhea" id="RHEA:24898"/>
        <dbReference type="ChEBI" id="CHEBI:33019"/>
        <dbReference type="ChEBI" id="CHEBI:37565"/>
        <dbReference type="ChEBI" id="CHEBI:58805"/>
        <dbReference type="EC" id="2.7.7.65"/>
    </reaction>
</comment>
<dbReference type="Proteomes" id="UP000645257">
    <property type="component" value="Unassembled WGS sequence"/>
</dbReference>
<dbReference type="Gene3D" id="3.30.70.270">
    <property type="match status" value="1"/>
</dbReference>
<organism evidence="5 6">
    <name type="scientific">Paludibacterium paludis</name>
    <dbReference type="NCBI Taxonomy" id="1225769"/>
    <lineage>
        <taxon>Bacteria</taxon>
        <taxon>Pseudomonadati</taxon>
        <taxon>Pseudomonadota</taxon>
        <taxon>Betaproteobacteria</taxon>
        <taxon>Neisseriales</taxon>
        <taxon>Chromobacteriaceae</taxon>
        <taxon>Paludibacterium</taxon>
    </lineage>
</organism>
<dbReference type="EMBL" id="BMYX01000016">
    <property type="protein sequence ID" value="GGY21909.1"/>
    <property type="molecule type" value="Genomic_DNA"/>
</dbReference>
<dbReference type="NCBIfam" id="TIGR00254">
    <property type="entry name" value="GGDEF"/>
    <property type="match status" value="1"/>
</dbReference>